<dbReference type="InterPro" id="IPR036388">
    <property type="entry name" value="WH-like_DNA-bd_sf"/>
</dbReference>
<evidence type="ECO:0000313" key="7">
    <source>
        <dbReference type="EMBL" id="GAA4318460.1"/>
    </source>
</evidence>
<evidence type="ECO:0000256" key="3">
    <source>
        <dbReference type="ARBA" id="ARBA00023015"/>
    </source>
</evidence>
<dbReference type="EMBL" id="BAABFT010000003">
    <property type="protein sequence ID" value="GAA4318460.1"/>
    <property type="molecule type" value="Genomic_DNA"/>
</dbReference>
<dbReference type="SUPFAM" id="SSF53383">
    <property type="entry name" value="PLP-dependent transferases"/>
    <property type="match status" value="1"/>
</dbReference>
<dbReference type="InterPro" id="IPR015421">
    <property type="entry name" value="PyrdxlP-dep_Trfase_major"/>
</dbReference>
<dbReference type="GO" id="GO:0008483">
    <property type="term" value="F:transaminase activity"/>
    <property type="evidence" value="ECO:0007669"/>
    <property type="project" value="UniProtKB-KW"/>
</dbReference>
<evidence type="ECO:0000256" key="2">
    <source>
        <dbReference type="ARBA" id="ARBA00022898"/>
    </source>
</evidence>
<dbReference type="Proteomes" id="UP001500582">
    <property type="component" value="Unassembled WGS sequence"/>
</dbReference>
<protein>
    <submittedName>
        <fullName evidence="7">PLP-dependent aminotransferase family protein</fullName>
    </submittedName>
</protein>
<dbReference type="PRINTS" id="PR00035">
    <property type="entry name" value="HTHGNTR"/>
</dbReference>
<keyword evidence="3" id="KW-0805">Transcription regulation</keyword>
<evidence type="ECO:0000313" key="8">
    <source>
        <dbReference type="Proteomes" id="UP001500582"/>
    </source>
</evidence>
<feature type="domain" description="HTH gntR-type" evidence="6">
    <location>
        <begin position="17"/>
        <end position="85"/>
    </location>
</feature>
<dbReference type="InterPro" id="IPR000524">
    <property type="entry name" value="Tscrpt_reg_HTH_GntR"/>
</dbReference>
<reference evidence="8" key="1">
    <citation type="journal article" date="2019" name="Int. J. Syst. Evol. Microbiol.">
        <title>The Global Catalogue of Microorganisms (GCM) 10K type strain sequencing project: providing services to taxonomists for standard genome sequencing and annotation.</title>
        <authorList>
            <consortium name="The Broad Institute Genomics Platform"/>
            <consortium name="The Broad Institute Genome Sequencing Center for Infectious Disease"/>
            <person name="Wu L."/>
            <person name="Ma J."/>
        </authorList>
    </citation>
    <scope>NUCLEOTIDE SEQUENCE [LARGE SCALE GENOMIC DNA]</scope>
    <source>
        <strain evidence="8">JCM 17705</strain>
    </source>
</reference>
<gene>
    <name evidence="7" type="ORF">GCM10023149_16570</name>
</gene>
<organism evidence="7 8">
    <name type="scientific">Mucilaginibacter gynuensis</name>
    <dbReference type="NCBI Taxonomy" id="1302236"/>
    <lineage>
        <taxon>Bacteria</taxon>
        <taxon>Pseudomonadati</taxon>
        <taxon>Bacteroidota</taxon>
        <taxon>Sphingobacteriia</taxon>
        <taxon>Sphingobacteriales</taxon>
        <taxon>Sphingobacteriaceae</taxon>
        <taxon>Mucilaginibacter</taxon>
    </lineage>
</organism>
<keyword evidence="7" id="KW-0032">Aminotransferase</keyword>
<name>A0ABP8G6R5_9SPHI</name>
<dbReference type="PANTHER" id="PTHR46577:SF1">
    <property type="entry name" value="HTH-TYPE TRANSCRIPTIONAL REGULATORY PROTEIN GABR"/>
    <property type="match status" value="1"/>
</dbReference>
<dbReference type="Pfam" id="PF00155">
    <property type="entry name" value="Aminotran_1_2"/>
    <property type="match status" value="1"/>
</dbReference>
<dbReference type="PANTHER" id="PTHR46577">
    <property type="entry name" value="HTH-TYPE TRANSCRIPTIONAL REGULATORY PROTEIN GABR"/>
    <property type="match status" value="1"/>
</dbReference>
<proteinExistence type="inferred from homology"/>
<dbReference type="InterPro" id="IPR036390">
    <property type="entry name" value="WH_DNA-bd_sf"/>
</dbReference>
<dbReference type="CDD" id="cd07377">
    <property type="entry name" value="WHTH_GntR"/>
    <property type="match status" value="1"/>
</dbReference>
<dbReference type="InterPro" id="IPR015424">
    <property type="entry name" value="PyrdxlP-dep_Trfase"/>
</dbReference>
<keyword evidence="7" id="KW-0808">Transferase</keyword>
<keyword evidence="8" id="KW-1185">Reference proteome</keyword>
<evidence type="ECO:0000256" key="4">
    <source>
        <dbReference type="ARBA" id="ARBA00023125"/>
    </source>
</evidence>
<dbReference type="InterPro" id="IPR051446">
    <property type="entry name" value="HTH_trans_reg/aminotransferase"/>
</dbReference>
<dbReference type="Gene3D" id="1.10.10.10">
    <property type="entry name" value="Winged helix-like DNA-binding domain superfamily/Winged helix DNA-binding domain"/>
    <property type="match status" value="1"/>
</dbReference>
<comment type="similarity">
    <text evidence="1">In the C-terminal section; belongs to the class-I pyridoxal-phosphate-dependent aminotransferase family.</text>
</comment>
<keyword evidence="2" id="KW-0663">Pyridoxal phosphate</keyword>
<keyword evidence="5" id="KW-0804">Transcription</keyword>
<sequence>MLRPWDLQININVDCERAVYIQIADSIIAAIKAGKLRSGSPLPGSRQLATQLKLNRNTVIDALDVLLAEGWLISKERSGTFVAERLPEFREVKRDKETIVVPQAATLVPEIVFNDGFPDSRIAPIPELAGAYRQIFNRKGRWQMMGYVDSAGDLDFRNAIIEMLNYKRGMRLTAEEIFVTRGSQMAMYLTAHCLLQKGDVVAVENPGYKPAWQAIEHAGASILPVNVDKDGIIVDDLSAYLRKGKTIKAIYITPHHQFPTTVTLSLTRRLELIELSNHYGFTIIEDDYDNEFHFGQRPILPVSSFENVEHFVYIGTMSKIVAPALRIGYLATSKELIQKVGQLRRIIDTQGDNMMEQAVLQLINEGHIKRHLRRATLLYKSKRDVFEKMIKEHLGGKVDFQKPEGGLAFWLQPKVKTNMVTLHKKLLEKGVQILPPESFSYGEPVNGLRLGYASLTEEQLEEGLKKIAKLL</sequence>
<evidence type="ECO:0000259" key="6">
    <source>
        <dbReference type="PROSITE" id="PS50949"/>
    </source>
</evidence>
<dbReference type="Gene3D" id="3.40.640.10">
    <property type="entry name" value="Type I PLP-dependent aspartate aminotransferase-like (Major domain)"/>
    <property type="match status" value="1"/>
</dbReference>
<evidence type="ECO:0000256" key="1">
    <source>
        <dbReference type="ARBA" id="ARBA00005384"/>
    </source>
</evidence>
<dbReference type="InterPro" id="IPR004839">
    <property type="entry name" value="Aminotransferase_I/II_large"/>
</dbReference>
<accession>A0ABP8G6R5</accession>
<dbReference type="RefSeq" id="WP_345210562.1">
    <property type="nucleotide sequence ID" value="NZ_BAABFT010000003.1"/>
</dbReference>
<evidence type="ECO:0000256" key="5">
    <source>
        <dbReference type="ARBA" id="ARBA00023163"/>
    </source>
</evidence>
<dbReference type="PROSITE" id="PS50949">
    <property type="entry name" value="HTH_GNTR"/>
    <property type="match status" value="1"/>
</dbReference>
<dbReference type="SUPFAM" id="SSF46785">
    <property type="entry name" value="Winged helix' DNA-binding domain"/>
    <property type="match status" value="1"/>
</dbReference>
<dbReference type="CDD" id="cd00609">
    <property type="entry name" value="AAT_like"/>
    <property type="match status" value="1"/>
</dbReference>
<keyword evidence="4" id="KW-0238">DNA-binding</keyword>
<comment type="caution">
    <text evidence="7">The sequence shown here is derived from an EMBL/GenBank/DDBJ whole genome shotgun (WGS) entry which is preliminary data.</text>
</comment>
<dbReference type="SMART" id="SM00345">
    <property type="entry name" value="HTH_GNTR"/>
    <property type="match status" value="1"/>
</dbReference>
<dbReference type="Pfam" id="PF00392">
    <property type="entry name" value="GntR"/>
    <property type="match status" value="1"/>
</dbReference>